<accession>X0U2J5</accession>
<dbReference type="PANTHER" id="PTHR43080:SF2">
    <property type="entry name" value="CBS DOMAIN-CONTAINING PROTEIN"/>
    <property type="match status" value="1"/>
</dbReference>
<dbReference type="Pfam" id="PF00571">
    <property type="entry name" value="CBS"/>
    <property type="match status" value="1"/>
</dbReference>
<organism evidence="3">
    <name type="scientific">marine sediment metagenome</name>
    <dbReference type="NCBI Taxonomy" id="412755"/>
    <lineage>
        <taxon>unclassified sequences</taxon>
        <taxon>metagenomes</taxon>
        <taxon>ecological metagenomes</taxon>
    </lineage>
</organism>
<proteinExistence type="predicted"/>
<dbReference type="SMART" id="SM00116">
    <property type="entry name" value="CBS"/>
    <property type="match status" value="1"/>
</dbReference>
<dbReference type="EMBL" id="BARS01013117">
    <property type="protein sequence ID" value="GAF93581.1"/>
    <property type="molecule type" value="Genomic_DNA"/>
</dbReference>
<dbReference type="SUPFAM" id="SSF54631">
    <property type="entry name" value="CBS-domain pair"/>
    <property type="match status" value="1"/>
</dbReference>
<reference evidence="3" key="1">
    <citation type="journal article" date="2014" name="Front. Microbiol.">
        <title>High frequency of phylogenetically diverse reductive dehalogenase-homologous genes in deep subseafloor sedimentary metagenomes.</title>
        <authorList>
            <person name="Kawai M."/>
            <person name="Futagami T."/>
            <person name="Toyoda A."/>
            <person name="Takaki Y."/>
            <person name="Nishi S."/>
            <person name="Hori S."/>
            <person name="Arai W."/>
            <person name="Tsubouchi T."/>
            <person name="Morono Y."/>
            <person name="Uchiyama I."/>
            <person name="Ito T."/>
            <person name="Fujiyama A."/>
            <person name="Inagaki F."/>
            <person name="Takami H."/>
        </authorList>
    </citation>
    <scope>NUCLEOTIDE SEQUENCE</scope>
    <source>
        <strain evidence="3">Expedition CK06-06</strain>
    </source>
</reference>
<evidence type="ECO:0000313" key="3">
    <source>
        <dbReference type="EMBL" id="GAF93581.1"/>
    </source>
</evidence>
<dbReference type="InterPro" id="IPR051257">
    <property type="entry name" value="Diverse_CBS-Domain"/>
</dbReference>
<name>X0U2J5_9ZZZZ</name>
<comment type="caution">
    <text evidence="3">The sequence shown here is derived from an EMBL/GenBank/DDBJ whole genome shotgun (WGS) entry which is preliminary data.</text>
</comment>
<protein>
    <recommendedName>
        <fullName evidence="2">CBS domain-containing protein</fullName>
    </recommendedName>
</protein>
<gene>
    <name evidence="3" type="ORF">S01H1_22979</name>
</gene>
<feature type="non-terminal residue" evidence="3">
    <location>
        <position position="93"/>
    </location>
</feature>
<keyword evidence="1" id="KW-0129">CBS domain</keyword>
<dbReference type="PANTHER" id="PTHR43080">
    <property type="entry name" value="CBS DOMAIN-CONTAINING PROTEIN CBSX3, MITOCHONDRIAL"/>
    <property type="match status" value="1"/>
</dbReference>
<evidence type="ECO:0000259" key="2">
    <source>
        <dbReference type="PROSITE" id="PS51371"/>
    </source>
</evidence>
<dbReference type="InterPro" id="IPR000644">
    <property type="entry name" value="CBS_dom"/>
</dbReference>
<dbReference type="AlphaFoldDB" id="X0U2J5"/>
<dbReference type="PROSITE" id="PS51371">
    <property type="entry name" value="CBS"/>
    <property type="match status" value="1"/>
</dbReference>
<evidence type="ECO:0000256" key="1">
    <source>
        <dbReference type="ARBA" id="ARBA00023122"/>
    </source>
</evidence>
<sequence length="93" mass="10339">MDLDLNRRLIVREAMSSPVITVDEDQSVVDAAKIMSKNRIGAIIVESKDGQPVGIVTERDFVYRVIAKDAVPREIQVKEVMSSPLRTVDPETS</sequence>
<dbReference type="Gene3D" id="3.10.580.10">
    <property type="entry name" value="CBS-domain"/>
    <property type="match status" value="1"/>
</dbReference>
<feature type="domain" description="CBS" evidence="2">
    <location>
        <begin position="15"/>
        <end position="71"/>
    </location>
</feature>
<dbReference type="InterPro" id="IPR046342">
    <property type="entry name" value="CBS_dom_sf"/>
</dbReference>